<dbReference type="Proteomes" id="UP000502248">
    <property type="component" value="Chromosome"/>
</dbReference>
<dbReference type="InterPro" id="IPR036388">
    <property type="entry name" value="WH-like_DNA-bd_sf"/>
</dbReference>
<dbReference type="AlphaFoldDB" id="A0A7Z2VFR6"/>
<dbReference type="SUPFAM" id="SSF46785">
    <property type="entry name" value="Winged helix' DNA-binding domain"/>
    <property type="match status" value="1"/>
</dbReference>
<reference evidence="3 4" key="1">
    <citation type="submission" date="2020-04" db="EMBL/GenBank/DDBJ databases">
        <title>Genome sequencing of novel species.</title>
        <authorList>
            <person name="Heo J."/>
            <person name="Kim S.-J."/>
            <person name="Kim J.-S."/>
            <person name="Hong S.-B."/>
            <person name="Kwon S.-W."/>
        </authorList>
    </citation>
    <scope>NUCLEOTIDE SEQUENCE [LARGE SCALE GENOMIC DNA]</scope>
    <source>
        <strain evidence="3 4">MFER-1</strain>
    </source>
</reference>
<sequence>MSITNAILGLLSCQSATGYDLKKIIQDSPFMPWSGNNNQIYKVLVELLDDGFVTNETHHQEGAPSKKIYTITAEGLAELRRRILLPAEPPEFKKTFLLQLAWANSLTSEELSVLIDNYEQEIRAQMLLLKEQNSRATAWSPQRSDREATIWNMIHMNLISSYENELRWTQHLRETLFQVQKEDKKLNYTVIELAGKKAIELGSSETQIREEQDVLDLISACWEHGTELILLEADSLSEDFYKLRSGLAGHVLQKFVNYRMKAALVIPGDKTLQGKFKELIAESNKGNDFRVFDHRPDAEQWLIQS</sequence>
<feature type="domain" description="Transcription regulator PadR N-terminal" evidence="1">
    <location>
        <begin position="7"/>
        <end position="80"/>
    </location>
</feature>
<protein>
    <submittedName>
        <fullName evidence="3">DUF4180 domain-containing protein</fullName>
    </submittedName>
</protein>
<dbReference type="InterPro" id="IPR036390">
    <property type="entry name" value="WH_DNA-bd_sf"/>
</dbReference>
<keyword evidence="4" id="KW-1185">Reference proteome</keyword>
<dbReference type="Pfam" id="PF03551">
    <property type="entry name" value="PadR"/>
    <property type="match status" value="1"/>
</dbReference>
<dbReference type="RefSeq" id="WP_169278400.1">
    <property type="nucleotide sequence ID" value="NZ_CP051680.1"/>
</dbReference>
<name>A0A7Z2VFR6_9BACL</name>
<dbReference type="PANTHER" id="PTHR43252">
    <property type="entry name" value="TRANSCRIPTIONAL REGULATOR YQJI"/>
    <property type="match status" value="1"/>
</dbReference>
<evidence type="ECO:0000313" key="3">
    <source>
        <dbReference type="EMBL" id="QJD82095.1"/>
    </source>
</evidence>
<dbReference type="Pfam" id="PF13788">
    <property type="entry name" value="DUF4180"/>
    <property type="match status" value="1"/>
</dbReference>
<proteinExistence type="predicted"/>
<dbReference type="InterPro" id="IPR005149">
    <property type="entry name" value="Tscrpt_reg_PadR_N"/>
</dbReference>
<feature type="domain" description="DUF4180" evidence="2">
    <location>
        <begin position="195"/>
        <end position="302"/>
    </location>
</feature>
<dbReference type="Gene3D" id="1.10.10.10">
    <property type="entry name" value="Winged helix-like DNA-binding domain superfamily/Winged helix DNA-binding domain"/>
    <property type="match status" value="1"/>
</dbReference>
<evidence type="ECO:0000259" key="1">
    <source>
        <dbReference type="Pfam" id="PF03551"/>
    </source>
</evidence>
<evidence type="ECO:0000313" key="4">
    <source>
        <dbReference type="Proteomes" id="UP000502248"/>
    </source>
</evidence>
<dbReference type="KEGG" id="cheb:HH215_02150"/>
<accession>A0A7Z2VFR6</accession>
<gene>
    <name evidence="3" type="ORF">HH215_02150</name>
</gene>
<dbReference type="InterPro" id="IPR025438">
    <property type="entry name" value="DUF4180"/>
</dbReference>
<evidence type="ECO:0000259" key="2">
    <source>
        <dbReference type="Pfam" id="PF13788"/>
    </source>
</evidence>
<dbReference type="EMBL" id="CP051680">
    <property type="protein sequence ID" value="QJD82095.1"/>
    <property type="molecule type" value="Genomic_DNA"/>
</dbReference>
<organism evidence="3 4">
    <name type="scientific">Cohnella herbarum</name>
    <dbReference type="NCBI Taxonomy" id="2728023"/>
    <lineage>
        <taxon>Bacteria</taxon>
        <taxon>Bacillati</taxon>
        <taxon>Bacillota</taxon>
        <taxon>Bacilli</taxon>
        <taxon>Bacillales</taxon>
        <taxon>Paenibacillaceae</taxon>
        <taxon>Cohnella</taxon>
    </lineage>
</organism>
<dbReference type="PANTHER" id="PTHR43252:SF6">
    <property type="entry name" value="NEGATIVE TRANSCRIPTION REGULATOR PADR"/>
    <property type="match status" value="1"/>
</dbReference>